<keyword evidence="14" id="KW-1185">Reference proteome</keyword>
<dbReference type="GO" id="GO:0006784">
    <property type="term" value="P:heme A biosynthetic process"/>
    <property type="evidence" value="ECO:0007669"/>
    <property type="project" value="InterPro"/>
</dbReference>
<comment type="caution">
    <text evidence="13">The sequence shown here is derived from an EMBL/GenBank/DDBJ whole genome shotgun (WGS) entry which is preliminary data.</text>
</comment>
<feature type="transmembrane region" description="Helical" evidence="12">
    <location>
        <begin position="338"/>
        <end position="357"/>
    </location>
</feature>
<dbReference type="AlphaFoldDB" id="A0A2T0U2Z3"/>
<name>A0A2T0U2Z3_9SPHI</name>
<feature type="transmembrane region" description="Helical" evidence="12">
    <location>
        <begin position="304"/>
        <end position="326"/>
    </location>
</feature>
<evidence type="ECO:0000256" key="5">
    <source>
        <dbReference type="ARBA" id="ARBA00022989"/>
    </source>
</evidence>
<evidence type="ECO:0000256" key="9">
    <source>
        <dbReference type="ARBA" id="ARBA00023136"/>
    </source>
</evidence>
<evidence type="ECO:0000256" key="1">
    <source>
        <dbReference type="ARBA" id="ARBA00001970"/>
    </source>
</evidence>
<dbReference type="EMBL" id="PVTH01000006">
    <property type="protein sequence ID" value="PRY52273.1"/>
    <property type="molecule type" value="Genomic_DNA"/>
</dbReference>
<feature type="transmembrane region" description="Helical" evidence="12">
    <location>
        <begin position="112"/>
        <end position="129"/>
    </location>
</feature>
<evidence type="ECO:0000256" key="11">
    <source>
        <dbReference type="ARBA" id="ARBA00048044"/>
    </source>
</evidence>
<dbReference type="GO" id="GO:0120547">
    <property type="term" value="F:heme A synthase activity"/>
    <property type="evidence" value="ECO:0007669"/>
    <property type="project" value="UniProtKB-EC"/>
</dbReference>
<keyword evidence="8" id="KW-0350">Heme biosynthesis</keyword>
<keyword evidence="6" id="KW-0560">Oxidoreductase</keyword>
<dbReference type="Pfam" id="PF02628">
    <property type="entry name" value="COX15-CtaA"/>
    <property type="match status" value="1"/>
</dbReference>
<evidence type="ECO:0000256" key="8">
    <source>
        <dbReference type="ARBA" id="ARBA00023133"/>
    </source>
</evidence>
<evidence type="ECO:0000256" key="10">
    <source>
        <dbReference type="ARBA" id="ARBA00044501"/>
    </source>
</evidence>
<evidence type="ECO:0000256" key="4">
    <source>
        <dbReference type="ARBA" id="ARBA00022723"/>
    </source>
</evidence>
<dbReference type="GO" id="GO:0016020">
    <property type="term" value="C:membrane"/>
    <property type="evidence" value="ECO:0007669"/>
    <property type="project" value="UniProtKB-SubCell"/>
</dbReference>
<dbReference type="InterPro" id="IPR023754">
    <property type="entry name" value="HemeA_Synthase_type2"/>
</dbReference>
<dbReference type="PANTHER" id="PTHR23289">
    <property type="entry name" value="CYTOCHROME C OXIDASE ASSEMBLY PROTEIN COX15"/>
    <property type="match status" value="1"/>
</dbReference>
<comment type="cofactor">
    <cofactor evidence="1">
        <name>heme b</name>
        <dbReference type="ChEBI" id="CHEBI:60344"/>
    </cofactor>
</comment>
<evidence type="ECO:0000256" key="12">
    <source>
        <dbReference type="SAM" id="Phobius"/>
    </source>
</evidence>
<keyword evidence="7" id="KW-0408">Iron</keyword>
<feature type="transmembrane region" description="Helical" evidence="12">
    <location>
        <begin position="171"/>
        <end position="194"/>
    </location>
</feature>
<evidence type="ECO:0000256" key="3">
    <source>
        <dbReference type="ARBA" id="ARBA00022692"/>
    </source>
</evidence>
<evidence type="ECO:0000313" key="14">
    <source>
        <dbReference type="Proteomes" id="UP000238034"/>
    </source>
</evidence>
<evidence type="ECO:0000256" key="2">
    <source>
        <dbReference type="ARBA" id="ARBA00004141"/>
    </source>
</evidence>
<keyword evidence="9 12" id="KW-0472">Membrane</keyword>
<keyword evidence="3 12" id="KW-0812">Transmembrane</keyword>
<dbReference type="InterPro" id="IPR003780">
    <property type="entry name" value="COX15/CtaA_fam"/>
</dbReference>
<comment type="catalytic activity">
    <reaction evidence="11">
        <text>Fe(II)-heme o + 2 A + H2O = Fe(II)-heme a + 2 AH2</text>
        <dbReference type="Rhea" id="RHEA:63388"/>
        <dbReference type="ChEBI" id="CHEBI:13193"/>
        <dbReference type="ChEBI" id="CHEBI:15377"/>
        <dbReference type="ChEBI" id="CHEBI:17499"/>
        <dbReference type="ChEBI" id="CHEBI:60530"/>
        <dbReference type="ChEBI" id="CHEBI:61715"/>
        <dbReference type="EC" id="1.17.99.9"/>
    </reaction>
    <physiologicalReaction direction="left-to-right" evidence="11">
        <dbReference type="Rhea" id="RHEA:63389"/>
    </physiologicalReaction>
</comment>
<feature type="transmembrane region" description="Helical" evidence="12">
    <location>
        <begin position="26"/>
        <end position="46"/>
    </location>
</feature>
<dbReference type="HAMAP" id="MF_01665">
    <property type="entry name" value="HemeA_synth_type2"/>
    <property type="match status" value="1"/>
</dbReference>
<dbReference type="Proteomes" id="UP000238034">
    <property type="component" value="Unassembled WGS sequence"/>
</dbReference>
<keyword evidence="5 12" id="KW-1133">Transmembrane helix</keyword>
<evidence type="ECO:0000256" key="7">
    <source>
        <dbReference type="ARBA" id="ARBA00023004"/>
    </source>
</evidence>
<evidence type="ECO:0000256" key="6">
    <source>
        <dbReference type="ARBA" id="ARBA00023002"/>
    </source>
</evidence>
<organism evidence="13 14">
    <name type="scientific">Arcticibacter pallidicorallinus</name>
    <dbReference type="NCBI Taxonomy" id="1259464"/>
    <lineage>
        <taxon>Bacteria</taxon>
        <taxon>Pseudomonadati</taxon>
        <taxon>Bacteroidota</taxon>
        <taxon>Sphingobacteriia</taxon>
        <taxon>Sphingobacteriales</taxon>
        <taxon>Sphingobacteriaceae</taxon>
        <taxon>Arcticibacter</taxon>
    </lineage>
</organism>
<evidence type="ECO:0000313" key="13">
    <source>
        <dbReference type="EMBL" id="PRY52273.1"/>
    </source>
</evidence>
<dbReference type="PANTHER" id="PTHR23289:SF2">
    <property type="entry name" value="CYTOCHROME C OXIDASE ASSEMBLY PROTEIN COX15 HOMOLOG"/>
    <property type="match status" value="1"/>
</dbReference>
<protein>
    <submittedName>
        <fullName evidence="13">Cytochrome c oxidase assembly protein subunit 15</fullName>
    </submittedName>
</protein>
<comment type="subcellular location">
    <subcellularLocation>
        <location evidence="2">Membrane</location>
        <topology evidence="2">Multi-pass membrane protein</topology>
    </subcellularLocation>
</comment>
<gene>
    <name evidence="13" type="ORF">B0I27_10632</name>
</gene>
<keyword evidence="4" id="KW-0479">Metal-binding</keyword>
<feature type="transmembrane region" description="Helical" evidence="12">
    <location>
        <begin position="141"/>
        <end position="159"/>
    </location>
</feature>
<accession>A0A2T0U2Z3</accession>
<comment type="pathway">
    <text evidence="10">Porphyrin-containing compound metabolism; heme A biosynthesis; heme A from heme O: step 1/1.</text>
</comment>
<proteinExistence type="inferred from homology"/>
<feature type="transmembrane region" description="Helical" evidence="12">
    <location>
        <begin position="214"/>
        <end position="237"/>
    </location>
</feature>
<sequence>MFFLGGIIAYICVFMEAHSLRRNRPVAIWLYIGAIMIVVQILLGGITRLTGSGLSITEWQPILGALPPMNEEAWQQAFHKYQQIAQFKYINNHFDLEDFKAIYFWEWLHRDWGRLLGFVFLFPFIYFVVKKKIGKSMIGPMIILFLLGGLQGVIGWIMVKSGIGTDLVYVSHIRLAVHFIAALVLLAYVIWFALKITVPSGRLTDSRPLKRLNFWLLVAITIQLVYGAFMAGTHAALAAPTWPDINGHWVPSQQMLNQGSFIADITHNLISIQFIHRTLAYLITALIVIWTFKSTKLPVDSMLYRVRFIPLAVVLLQVLLGVLSLVNSMNDMMLTYSILHQFGGIVLMSVMVFTYFYSRGGKIRG</sequence>
<dbReference type="GO" id="GO:0046872">
    <property type="term" value="F:metal ion binding"/>
    <property type="evidence" value="ECO:0007669"/>
    <property type="project" value="UniProtKB-KW"/>
</dbReference>
<feature type="transmembrane region" description="Helical" evidence="12">
    <location>
        <begin position="274"/>
        <end position="292"/>
    </location>
</feature>
<reference evidence="13 14" key="1">
    <citation type="submission" date="2018-03" db="EMBL/GenBank/DDBJ databases">
        <title>Genomic Encyclopedia of Type Strains, Phase III (KMG-III): the genomes of soil and plant-associated and newly described type strains.</title>
        <authorList>
            <person name="Whitman W."/>
        </authorList>
    </citation>
    <scope>NUCLEOTIDE SEQUENCE [LARGE SCALE GENOMIC DNA]</scope>
    <source>
        <strain evidence="13 14">CGMCC 1.9313</strain>
    </source>
</reference>